<dbReference type="Proteomes" id="UP000091857">
    <property type="component" value="Chromosome 11"/>
</dbReference>
<evidence type="ECO:0000313" key="5">
    <source>
        <dbReference type="Proteomes" id="UP000091857"/>
    </source>
</evidence>
<dbReference type="PANTHER" id="PTHR48198">
    <property type="entry name" value="EC PROTEIN HOMOLOG"/>
    <property type="match status" value="1"/>
</dbReference>
<evidence type="ECO:0000256" key="2">
    <source>
        <dbReference type="ARBA" id="ARBA00022723"/>
    </source>
</evidence>
<accession>A0A2C9V035</accession>
<dbReference type="PROSITE" id="PS51257">
    <property type="entry name" value="PROKAR_LIPOPROTEIN"/>
    <property type="match status" value="1"/>
</dbReference>
<dbReference type="AlphaFoldDB" id="A0A2C9V035"/>
<dbReference type="Gramene" id="Manes.11G110300.1.v8.1">
    <property type="protein sequence ID" value="Manes.11G110300.1.v8.1.CDS.1"/>
    <property type="gene ID" value="Manes.11G110300.v8.1"/>
</dbReference>
<keyword evidence="5" id="KW-1185">Reference proteome</keyword>
<dbReference type="EMBL" id="CM004397">
    <property type="protein sequence ID" value="OAY37548.1"/>
    <property type="molecule type" value="Genomic_DNA"/>
</dbReference>
<comment type="caution">
    <text evidence="4">The sequence shown here is derived from an EMBL/GenBank/DDBJ whole genome shotgun (WGS) entry which is preliminary data.</text>
</comment>
<evidence type="ECO:0000256" key="1">
    <source>
        <dbReference type="ARBA" id="ARBA00005802"/>
    </source>
</evidence>
<dbReference type="InterPro" id="IPR000316">
    <property type="entry name" value="Metallthion_15"/>
</dbReference>
<dbReference type="Pfam" id="PF02068">
    <property type="entry name" value="Metallothio_PEC"/>
    <property type="match status" value="1"/>
</dbReference>
<dbReference type="GO" id="GO:0006829">
    <property type="term" value="P:zinc ion transport"/>
    <property type="evidence" value="ECO:0000318"/>
    <property type="project" value="GO_Central"/>
</dbReference>
<dbReference type="PRINTS" id="PR00877">
    <property type="entry name" value="MTPLANTPEC"/>
</dbReference>
<dbReference type="OrthoDB" id="1929463at2759"/>
<dbReference type="PANTHER" id="PTHR48198:SF1">
    <property type="entry name" value="METALLOTHIONEIN-LIKE PROTEIN 4A-RELATED"/>
    <property type="match status" value="1"/>
</dbReference>
<gene>
    <name evidence="4" type="ORF">MANES_11G110300v8</name>
</gene>
<protein>
    <submittedName>
        <fullName evidence="4">Uncharacterized protein</fullName>
    </submittedName>
</protein>
<name>A0A2C9V035_MANES</name>
<keyword evidence="2" id="KW-0479">Metal-binding</keyword>
<reference evidence="5" key="1">
    <citation type="journal article" date="2016" name="Nat. Biotechnol.">
        <title>Sequencing wild and cultivated cassava and related species reveals extensive interspecific hybridization and genetic diversity.</title>
        <authorList>
            <person name="Bredeson J.V."/>
            <person name="Lyons J.B."/>
            <person name="Prochnik S.E."/>
            <person name="Wu G.A."/>
            <person name="Ha C.M."/>
            <person name="Edsinger-Gonzales E."/>
            <person name="Grimwood J."/>
            <person name="Schmutz J."/>
            <person name="Rabbi I.Y."/>
            <person name="Egesi C."/>
            <person name="Nauluvula P."/>
            <person name="Lebot V."/>
            <person name="Ndunguru J."/>
            <person name="Mkamilo G."/>
            <person name="Bart R.S."/>
            <person name="Setter T.L."/>
            <person name="Gleadow R.M."/>
            <person name="Kulakow P."/>
            <person name="Ferguson M.E."/>
            <person name="Rounsley S."/>
            <person name="Rokhsar D.S."/>
        </authorList>
    </citation>
    <scope>NUCLEOTIDE SEQUENCE [LARGE SCALE GENOMIC DNA]</scope>
    <source>
        <strain evidence="5">cv. AM560-2</strain>
    </source>
</reference>
<sequence>MAEIKGTSIVACNDRCGCPVPCSGGTGCRCRIVSETASGGVGGVGDGHSRCSCGEHCGCNPCVCPKGSQTSGVGKANCKCGSGCSCATCAS</sequence>
<proteinExistence type="inferred from homology"/>
<dbReference type="GO" id="GO:0008270">
    <property type="term" value="F:zinc ion binding"/>
    <property type="evidence" value="ECO:0007669"/>
    <property type="project" value="InterPro"/>
</dbReference>
<dbReference type="STRING" id="3983.A0A2C9V035"/>
<keyword evidence="3" id="KW-0480">Metal-thiolate cluster</keyword>
<dbReference type="OMA" id="TCATCAN"/>
<organism evidence="4 5">
    <name type="scientific">Manihot esculenta</name>
    <name type="common">Cassava</name>
    <name type="synonym">Jatropha manihot</name>
    <dbReference type="NCBI Taxonomy" id="3983"/>
    <lineage>
        <taxon>Eukaryota</taxon>
        <taxon>Viridiplantae</taxon>
        <taxon>Streptophyta</taxon>
        <taxon>Embryophyta</taxon>
        <taxon>Tracheophyta</taxon>
        <taxon>Spermatophyta</taxon>
        <taxon>Magnoliopsida</taxon>
        <taxon>eudicotyledons</taxon>
        <taxon>Gunneridae</taxon>
        <taxon>Pentapetalae</taxon>
        <taxon>rosids</taxon>
        <taxon>fabids</taxon>
        <taxon>Malpighiales</taxon>
        <taxon>Euphorbiaceae</taxon>
        <taxon>Crotonoideae</taxon>
        <taxon>Manihoteae</taxon>
        <taxon>Manihot</taxon>
    </lineage>
</organism>
<comment type="similarity">
    <text evidence="1">Belongs to the metallothionein superfamily. Type 15 family.</text>
</comment>
<evidence type="ECO:0000313" key="4">
    <source>
        <dbReference type="EMBL" id="OAY37548.1"/>
    </source>
</evidence>
<evidence type="ECO:0000256" key="3">
    <source>
        <dbReference type="ARBA" id="ARBA00022851"/>
    </source>
</evidence>